<evidence type="ECO:0000313" key="3">
    <source>
        <dbReference type="Proteomes" id="UP000650533"/>
    </source>
</evidence>
<dbReference type="KEGG" id="rsx:RhiXN_05865"/>
<sequence>MSVHSGGDISITDSRYASSPLGQPFRAPPICSGHTGELMPLCGSSTLELKSELYWSSPRTTGQKHAIQACISMAYGIPSENLLIRSISARMGTSTANMALPITRLMSKTEPDMGSPSSPLLKSLSAMAQVTKKPSHKSEHSQEFVVKAEPESEPVRHIHKGAQANVLIPAVCSVEKLRYEHVSPKPAVDDSPPLLDNHGATFSKEHYTNIEMPYIENQPNYSHQQFTMTHVNTANASQLTLACPQYIPPLSKFALYRNCVSSLRLGISRLQVQGVLCPSLDPWPPEDISYNAPKHQDAHESLNLYKSLFGLAQCLTSQRGASILSPGSIHASNSPVSSQTQYNSNPTLGSSTTGSVNNAEQNIEQNAKCSLEEAIINTELANLDANSLMELGNFFYRLAFQRDPSIADLGLSHDYVPDSYAFPSEVPVPLPSHLNNPSASETFVRTTYLSTSDDKLQPITHASTSFSINPSSTHLHSSVRLPPYFNPSELPTTALPNNSNTVHNIAPCTAADEVNSHFRTFDVNDLSIRPSGPKKPNKALHTTCTRTPELNVITTVAISARIGAFNKFDLQDTSAVFVVHVFRGPVDLPDT</sequence>
<accession>A0A8H8SWC8</accession>
<evidence type="ECO:0000256" key="1">
    <source>
        <dbReference type="SAM" id="MobiDB-lite"/>
    </source>
</evidence>
<gene>
    <name evidence="2" type="ORF">RhiXN_05865</name>
</gene>
<dbReference type="Proteomes" id="UP000650533">
    <property type="component" value="Chromosome 6"/>
</dbReference>
<dbReference type="GeneID" id="67028144"/>
<dbReference type="RefSeq" id="XP_043181113.1">
    <property type="nucleotide sequence ID" value="XM_043325681.1"/>
</dbReference>
<proteinExistence type="predicted"/>
<evidence type="ECO:0000313" key="2">
    <source>
        <dbReference type="EMBL" id="QRW20876.1"/>
    </source>
</evidence>
<dbReference type="EMBL" id="CP059663">
    <property type="protein sequence ID" value="QRW20876.1"/>
    <property type="molecule type" value="Genomic_DNA"/>
</dbReference>
<reference evidence="2" key="1">
    <citation type="submission" date="2020-05" db="EMBL/GenBank/DDBJ databases">
        <title>Evolutionary and genomic comparisons of hybrid uninucleate and nonhybrid Rhizoctonia fungi.</title>
        <authorList>
            <person name="Li C."/>
            <person name="Chen X."/>
        </authorList>
    </citation>
    <scope>NUCLEOTIDE SEQUENCE</scope>
    <source>
        <strain evidence="2">AG-1 IA</strain>
    </source>
</reference>
<name>A0A8H8SWC8_9AGAM</name>
<organism evidence="2 3">
    <name type="scientific">Rhizoctonia solani</name>
    <dbReference type="NCBI Taxonomy" id="456999"/>
    <lineage>
        <taxon>Eukaryota</taxon>
        <taxon>Fungi</taxon>
        <taxon>Dikarya</taxon>
        <taxon>Basidiomycota</taxon>
        <taxon>Agaricomycotina</taxon>
        <taxon>Agaricomycetes</taxon>
        <taxon>Cantharellales</taxon>
        <taxon>Ceratobasidiaceae</taxon>
        <taxon>Rhizoctonia</taxon>
    </lineage>
</organism>
<protein>
    <submittedName>
        <fullName evidence="2">Uncharacterized protein</fullName>
    </submittedName>
</protein>
<feature type="region of interest" description="Disordered" evidence="1">
    <location>
        <begin position="332"/>
        <end position="356"/>
    </location>
</feature>
<dbReference type="AlphaFoldDB" id="A0A8H8SWC8"/>